<evidence type="ECO:0000256" key="4">
    <source>
        <dbReference type="RuleBase" id="RU003910"/>
    </source>
</evidence>
<gene>
    <name evidence="6" type="ORF">AV274_3505</name>
</gene>
<evidence type="ECO:0000256" key="3">
    <source>
        <dbReference type="ARBA" id="ARBA00023274"/>
    </source>
</evidence>
<dbReference type="GO" id="GO:0022627">
    <property type="term" value="C:cytosolic small ribosomal subunit"/>
    <property type="evidence" value="ECO:0007669"/>
    <property type="project" value="TreeGrafter"/>
</dbReference>
<comment type="caution">
    <text evidence="6">The sequence shown here is derived from an EMBL/GenBank/DDBJ whole genome shotgun (WGS) entry which is preliminary data.</text>
</comment>
<keyword evidence="3 4" id="KW-0687">Ribonucleoprotein</keyword>
<accession>A0A196SEQ3</accession>
<feature type="region of interest" description="Disordered" evidence="5">
    <location>
        <begin position="137"/>
        <end position="169"/>
    </location>
</feature>
<dbReference type="InterPro" id="IPR036870">
    <property type="entry name" value="Ribosomal_bS18_sf"/>
</dbReference>
<keyword evidence="7" id="KW-1185">Reference proteome</keyword>
<dbReference type="EMBL" id="LXWW01000210">
    <property type="protein sequence ID" value="OAO14801.1"/>
    <property type="molecule type" value="Genomic_DNA"/>
</dbReference>
<evidence type="ECO:0000256" key="5">
    <source>
        <dbReference type="SAM" id="MobiDB-lite"/>
    </source>
</evidence>
<reference evidence="6 7" key="1">
    <citation type="submission" date="2016-05" db="EMBL/GenBank/DDBJ databases">
        <title>Nuclear genome of Blastocystis sp. subtype 1 NandII.</title>
        <authorList>
            <person name="Gentekaki E."/>
            <person name="Curtis B."/>
            <person name="Stairs C."/>
            <person name="Eme L."/>
            <person name="Herman E."/>
            <person name="Klimes V."/>
            <person name="Arias M.C."/>
            <person name="Elias M."/>
            <person name="Hilliou F."/>
            <person name="Klute M."/>
            <person name="Malik S.-B."/>
            <person name="Pightling A."/>
            <person name="Rachubinski R."/>
            <person name="Salas D."/>
            <person name="Schlacht A."/>
            <person name="Suga H."/>
            <person name="Archibald J."/>
            <person name="Ball S.G."/>
            <person name="Clark G."/>
            <person name="Dacks J."/>
            <person name="Van Der Giezen M."/>
            <person name="Tsaousis A."/>
            <person name="Roger A."/>
        </authorList>
    </citation>
    <scope>NUCLEOTIDE SEQUENCE [LARGE SCALE GENOMIC DNA]</scope>
    <source>
        <strain evidence="7">ATCC 50177 / NandII</strain>
    </source>
</reference>
<dbReference type="PANTHER" id="PTHR13479:SF40">
    <property type="entry name" value="SMALL RIBOSOMAL SUBUNIT PROTEIN BS18M"/>
    <property type="match status" value="1"/>
</dbReference>
<protein>
    <submittedName>
        <fullName evidence="6">30S ribosomal protein S18</fullName>
    </submittedName>
</protein>
<dbReference type="Gene3D" id="4.10.640.10">
    <property type="entry name" value="Ribosomal protein S18"/>
    <property type="match status" value="1"/>
</dbReference>
<dbReference type="NCBIfam" id="TIGR00165">
    <property type="entry name" value="S18"/>
    <property type="match status" value="1"/>
</dbReference>
<evidence type="ECO:0000256" key="1">
    <source>
        <dbReference type="ARBA" id="ARBA00005589"/>
    </source>
</evidence>
<dbReference type="GO" id="GO:0070181">
    <property type="term" value="F:small ribosomal subunit rRNA binding"/>
    <property type="evidence" value="ECO:0007669"/>
    <property type="project" value="TreeGrafter"/>
</dbReference>
<dbReference type="OrthoDB" id="21463at2759"/>
<proteinExistence type="inferred from homology"/>
<dbReference type="PRINTS" id="PR00974">
    <property type="entry name" value="RIBOSOMALS18"/>
</dbReference>
<keyword evidence="2 4" id="KW-0689">Ribosomal protein</keyword>
<organism evidence="6 7">
    <name type="scientific">Blastocystis sp. subtype 1 (strain ATCC 50177 / NandII)</name>
    <dbReference type="NCBI Taxonomy" id="478820"/>
    <lineage>
        <taxon>Eukaryota</taxon>
        <taxon>Sar</taxon>
        <taxon>Stramenopiles</taxon>
        <taxon>Bigyra</taxon>
        <taxon>Opalozoa</taxon>
        <taxon>Opalinata</taxon>
        <taxon>Blastocystidae</taxon>
        <taxon>Blastocystis</taxon>
    </lineage>
</organism>
<dbReference type="PANTHER" id="PTHR13479">
    <property type="entry name" value="30S RIBOSOMAL PROTEIN S18"/>
    <property type="match status" value="1"/>
</dbReference>
<sequence length="194" mass="22611">MRPFSQESSDFNAALKDYVLKQDLKKDFTEYKHEADRKEMLRDFYYSLVEDPGKLDISKQRDHNHCLLCHMPSDLITYTNIGLLRLFIHESGTIYSHHVTGTCKKHQRQIVRCIKHARMAGLLPFLLTPKDYELYEMSGKKGEEEEEEPEEETLSMKLNKADTEEKEEVASEDFAKLMNLLSSDEKGSSEVQKE</sequence>
<comment type="similarity">
    <text evidence="1 4">Belongs to the bacterial ribosomal protein bS18 family.</text>
</comment>
<evidence type="ECO:0000256" key="2">
    <source>
        <dbReference type="ARBA" id="ARBA00022980"/>
    </source>
</evidence>
<feature type="compositionally biased region" description="Acidic residues" evidence="5">
    <location>
        <begin position="144"/>
        <end position="153"/>
    </location>
</feature>
<dbReference type="GO" id="GO:0003735">
    <property type="term" value="F:structural constituent of ribosome"/>
    <property type="evidence" value="ECO:0007669"/>
    <property type="project" value="InterPro"/>
</dbReference>
<dbReference type="STRING" id="478820.A0A196SEQ3"/>
<dbReference type="Proteomes" id="UP000078348">
    <property type="component" value="Unassembled WGS sequence"/>
</dbReference>
<dbReference type="GO" id="GO:0006412">
    <property type="term" value="P:translation"/>
    <property type="evidence" value="ECO:0007669"/>
    <property type="project" value="InterPro"/>
</dbReference>
<dbReference type="SUPFAM" id="SSF46911">
    <property type="entry name" value="Ribosomal protein S18"/>
    <property type="match status" value="1"/>
</dbReference>
<evidence type="ECO:0000313" key="7">
    <source>
        <dbReference type="Proteomes" id="UP000078348"/>
    </source>
</evidence>
<dbReference type="Pfam" id="PF01084">
    <property type="entry name" value="Ribosomal_S18"/>
    <property type="match status" value="1"/>
</dbReference>
<dbReference type="AlphaFoldDB" id="A0A196SEQ3"/>
<dbReference type="InterPro" id="IPR001648">
    <property type="entry name" value="Ribosomal_bS18"/>
</dbReference>
<evidence type="ECO:0000313" key="6">
    <source>
        <dbReference type="EMBL" id="OAO14801.1"/>
    </source>
</evidence>
<name>A0A196SEQ3_BLAHN</name>